<dbReference type="PANTHER" id="PTHR18937">
    <property type="entry name" value="STRUCTURAL MAINTENANCE OF CHROMOSOMES SMC FAMILY MEMBER"/>
    <property type="match status" value="1"/>
</dbReference>
<sequence>MGEWRREQEAVDQQTSELTRRLRNYKAEIAMLEQTLQEQATKDPEEMAANFSKEAKELRSKEAELSRASADLEKQVGDCEQRAARSHAAERDCERVLSTLRQQGKEMRQRLMAAEKKVSDLGSEEQGLVSARSNILRQSLVEGIEVPLLRGGAQALQELAEESQSASAPTQQSPSDAANSILVDFSLLPEEKQAASHGPAAQMLEGEYRAELDRLHTELERLSPNLKAMDQLHSVSEHLQAASHEADTARKSIEEIEGKFEAVRKSRKEKFMDCFQKVSAAIGPVYRRLTAQNGADGGSAYLDLEDSEDPFNGGIKFTAMPPAKRFRDMHLLSGGEKTLAAMALLFAVHSFQRPPFMVLDEVDAALDANNVRALSKYVEQADCQTIVISLKDRFFIRADALVGVWKNKPQETSAILTLDLTKYAES</sequence>
<accession>A0AA36HNT1</accession>
<organism evidence="8 9">
    <name type="scientific">Effrenium voratum</name>
    <dbReference type="NCBI Taxonomy" id="2562239"/>
    <lineage>
        <taxon>Eukaryota</taxon>
        <taxon>Sar</taxon>
        <taxon>Alveolata</taxon>
        <taxon>Dinophyceae</taxon>
        <taxon>Suessiales</taxon>
        <taxon>Symbiodiniaceae</taxon>
        <taxon>Effrenium</taxon>
    </lineage>
</organism>
<dbReference type="EMBL" id="CAUJNA010000125">
    <property type="protein sequence ID" value="CAJ1372261.1"/>
    <property type="molecule type" value="Genomic_DNA"/>
</dbReference>
<name>A0AA36HNT1_9DINO</name>
<keyword evidence="9" id="KW-1185">Reference proteome</keyword>
<evidence type="ECO:0000313" key="9">
    <source>
        <dbReference type="Proteomes" id="UP001178507"/>
    </source>
</evidence>
<evidence type="ECO:0000256" key="4">
    <source>
        <dbReference type="ARBA" id="ARBA00023242"/>
    </source>
</evidence>
<proteinExistence type="predicted"/>
<dbReference type="InterPro" id="IPR027417">
    <property type="entry name" value="P-loop_NTPase"/>
</dbReference>
<dbReference type="GO" id="GO:0003677">
    <property type="term" value="F:DNA binding"/>
    <property type="evidence" value="ECO:0007669"/>
    <property type="project" value="TreeGrafter"/>
</dbReference>
<dbReference type="Pfam" id="PF02463">
    <property type="entry name" value="SMC_N"/>
    <property type="match status" value="1"/>
</dbReference>
<dbReference type="GO" id="GO:0007062">
    <property type="term" value="P:sister chromatid cohesion"/>
    <property type="evidence" value="ECO:0007669"/>
    <property type="project" value="TreeGrafter"/>
</dbReference>
<keyword evidence="4" id="KW-0539">Nucleus</keyword>
<dbReference type="AlphaFoldDB" id="A0AA36HNT1"/>
<evidence type="ECO:0000313" key="8">
    <source>
        <dbReference type="EMBL" id="CAJ1372261.1"/>
    </source>
</evidence>
<dbReference type="GO" id="GO:0051301">
    <property type="term" value="P:cell division"/>
    <property type="evidence" value="ECO:0007669"/>
    <property type="project" value="UniProtKB-KW"/>
</dbReference>
<reference evidence="8" key="1">
    <citation type="submission" date="2023-08" db="EMBL/GenBank/DDBJ databases">
        <authorList>
            <person name="Chen Y."/>
            <person name="Shah S."/>
            <person name="Dougan E. K."/>
            <person name="Thang M."/>
            <person name="Chan C."/>
        </authorList>
    </citation>
    <scope>NUCLEOTIDE SEQUENCE</scope>
</reference>
<dbReference type="SUPFAM" id="SSF52540">
    <property type="entry name" value="P-loop containing nucleoside triphosphate hydrolases"/>
    <property type="match status" value="1"/>
</dbReference>
<keyword evidence="2" id="KW-0132">Cell division</keyword>
<keyword evidence="3" id="KW-0498">Mitosis</keyword>
<evidence type="ECO:0000259" key="7">
    <source>
        <dbReference type="Pfam" id="PF02463"/>
    </source>
</evidence>
<keyword evidence="6" id="KW-0175">Coiled coil</keyword>
<evidence type="ECO:0000256" key="5">
    <source>
        <dbReference type="ARBA" id="ARBA00023306"/>
    </source>
</evidence>
<protein>
    <recommendedName>
        <fullName evidence="7">RecF/RecN/SMC N-terminal domain-containing protein</fullName>
    </recommendedName>
</protein>
<dbReference type="PANTHER" id="PTHR18937:SF12">
    <property type="entry name" value="STRUCTURAL MAINTENANCE OF CHROMOSOMES PROTEIN"/>
    <property type="match status" value="1"/>
</dbReference>
<evidence type="ECO:0000256" key="2">
    <source>
        <dbReference type="ARBA" id="ARBA00022618"/>
    </source>
</evidence>
<gene>
    <name evidence="8" type="ORF">EVOR1521_LOCUS2380</name>
</gene>
<comment type="caution">
    <text evidence="8">The sequence shown here is derived from an EMBL/GenBank/DDBJ whole genome shotgun (WGS) entry which is preliminary data.</text>
</comment>
<comment type="subcellular location">
    <subcellularLocation>
        <location evidence="1">Nucleus</location>
    </subcellularLocation>
</comment>
<dbReference type="GO" id="GO:0008278">
    <property type="term" value="C:cohesin complex"/>
    <property type="evidence" value="ECO:0007669"/>
    <property type="project" value="TreeGrafter"/>
</dbReference>
<evidence type="ECO:0000256" key="6">
    <source>
        <dbReference type="SAM" id="Coils"/>
    </source>
</evidence>
<dbReference type="Proteomes" id="UP001178507">
    <property type="component" value="Unassembled WGS sequence"/>
</dbReference>
<keyword evidence="5" id="KW-0131">Cell cycle</keyword>
<evidence type="ECO:0000256" key="3">
    <source>
        <dbReference type="ARBA" id="ARBA00022776"/>
    </source>
</evidence>
<feature type="coiled-coil region" evidence="6">
    <location>
        <begin position="8"/>
        <end position="117"/>
    </location>
</feature>
<evidence type="ECO:0000256" key="1">
    <source>
        <dbReference type="ARBA" id="ARBA00004123"/>
    </source>
</evidence>
<feature type="domain" description="RecF/RecN/SMC N-terminal" evidence="7">
    <location>
        <begin position="77"/>
        <end position="409"/>
    </location>
</feature>
<dbReference type="Gene3D" id="3.40.50.300">
    <property type="entry name" value="P-loop containing nucleotide triphosphate hydrolases"/>
    <property type="match status" value="1"/>
</dbReference>
<dbReference type="InterPro" id="IPR003395">
    <property type="entry name" value="RecF/RecN/SMC_N"/>
</dbReference>
<dbReference type="GO" id="GO:0005634">
    <property type="term" value="C:nucleus"/>
    <property type="evidence" value="ECO:0007669"/>
    <property type="project" value="UniProtKB-SubCell"/>
</dbReference>